<evidence type="ECO:0000313" key="3">
    <source>
        <dbReference type="WBParaSite" id="PSU_v2.g7035.t1"/>
    </source>
</evidence>
<evidence type="ECO:0000256" key="1">
    <source>
        <dbReference type="SAM" id="MobiDB-lite"/>
    </source>
</evidence>
<protein>
    <submittedName>
        <fullName evidence="3">Uncharacterized protein</fullName>
    </submittedName>
</protein>
<feature type="compositionally biased region" description="Basic and acidic residues" evidence="1">
    <location>
        <begin position="95"/>
        <end position="105"/>
    </location>
</feature>
<organism evidence="2 3">
    <name type="scientific">Panagrolaimus superbus</name>
    <dbReference type="NCBI Taxonomy" id="310955"/>
    <lineage>
        <taxon>Eukaryota</taxon>
        <taxon>Metazoa</taxon>
        <taxon>Ecdysozoa</taxon>
        <taxon>Nematoda</taxon>
        <taxon>Chromadorea</taxon>
        <taxon>Rhabditida</taxon>
        <taxon>Tylenchina</taxon>
        <taxon>Panagrolaimomorpha</taxon>
        <taxon>Panagrolaimoidea</taxon>
        <taxon>Panagrolaimidae</taxon>
        <taxon>Panagrolaimus</taxon>
    </lineage>
</organism>
<feature type="region of interest" description="Disordered" evidence="1">
    <location>
        <begin position="1"/>
        <end position="83"/>
    </location>
</feature>
<feature type="region of interest" description="Disordered" evidence="1">
    <location>
        <begin position="95"/>
        <end position="142"/>
    </location>
</feature>
<feature type="compositionally biased region" description="Basic and acidic residues" evidence="1">
    <location>
        <begin position="120"/>
        <end position="136"/>
    </location>
</feature>
<dbReference type="WBParaSite" id="PSU_v2.g7035.t1">
    <property type="protein sequence ID" value="PSU_v2.g7035.t1"/>
    <property type="gene ID" value="PSU_v2.g7035"/>
</dbReference>
<proteinExistence type="predicted"/>
<accession>A0A914Z3V6</accession>
<name>A0A914Z3V6_9BILA</name>
<evidence type="ECO:0000313" key="2">
    <source>
        <dbReference type="Proteomes" id="UP000887577"/>
    </source>
</evidence>
<dbReference type="Proteomes" id="UP000887577">
    <property type="component" value="Unplaced"/>
</dbReference>
<dbReference type="AlphaFoldDB" id="A0A914Z3V6"/>
<sequence length="142" mass="15755">MDEITTVTFSKKKKTVSAESKKVSKKVGVGAGTPSNDDEVEDDKKKGSTMSGVKKAGKSMEKKSAIPEEDPQSLKPRSMMPQDVEEIETMKKIKEGKMRAAKDNETVDDAQSDWGAVKSMAEKMDKEKEESVEEKPKKKKKK</sequence>
<keyword evidence="2" id="KW-1185">Reference proteome</keyword>
<reference evidence="3" key="1">
    <citation type="submission" date="2022-11" db="UniProtKB">
        <authorList>
            <consortium name="WormBaseParasite"/>
        </authorList>
    </citation>
    <scope>IDENTIFICATION</scope>
</reference>